<dbReference type="AlphaFoldDB" id="A0A0D8JB35"/>
<comment type="caution">
    <text evidence="2">The sequence shown here is derived from an EMBL/GenBank/DDBJ whole genome shotgun (WGS) entry which is preliminary data.</text>
</comment>
<dbReference type="Pfam" id="PF13679">
    <property type="entry name" value="Methyltransf_32"/>
    <property type="match status" value="1"/>
</dbReference>
<dbReference type="Proteomes" id="UP000032544">
    <property type="component" value="Unassembled WGS sequence"/>
</dbReference>
<proteinExistence type="predicted"/>
<dbReference type="InterPro" id="IPR025714">
    <property type="entry name" value="Methyltranfer_dom"/>
</dbReference>
<sequence length="270" mass="32183">MKKITKMLINKQIREELNHLFFLLKLQDRNSKSSLDKQVKIEQIIAYLEVIHAEFRKTSRKRKLVIIDSGAGNCYLSFLVYYFYHKIENRDIEIHCIDFNEKLMEANEKLANEMRFENMYFYPMDIADFVADKKVDMVYSLHACDTATDKTMYLGIKTNARVILSVACCQHTINMKASSLKAITRYKSFRDKMLMMISDTMRALLLERNQYKVEIFDFVSSRFTEKNAMVRARRAEVRKQQNAVREYDFLRKEFRMKPYLEELLSDLEVD</sequence>
<feature type="domain" description="Methyltransferase" evidence="1">
    <location>
        <begin position="40"/>
        <end position="174"/>
    </location>
</feature>
<dbReference type="PATRIC" id="fig|1544798.3.peg.193"/>
<dbReference type="PANTHER" id="PTHR13369">
    <property type="match status" value="1"/>
</dbReference>
<dbReference type="GO" id="GO:0005737">
    <property type="term" value="C:cytoplasm"/>
    <property type="evidence" value="ECO:0007669"/>
    <property type="project" value="TreeGrafter"/>
</dbReference>
<keyword evidence="3" id="KW-1185">Reference proteome</keyword>
<dbReference type="STRING" id="1544798.LH29_00945"/>
<gene>
    <name evidence="2" type="ORF">LH29_00945</name>
</gene>
<dbReference type="EMBL" id="JRHC01000001">
    <property type="protein sequence ID" value="KJF44132.1"/>
    <property type="molecule type" value="Genomic_DNA"/>
</dbReference>
<protein>
    <recommendedName>
        <fullName evidence="1">Methyltransferase domain-containing protein</fullName>
    </recommendedName>
</protein>
<reference evidence="2 3" key="1">
    <citation type="submission" date="2014-09" db="EMBL/GenBank/DDBJ databases">
        <title>Draft Genome Sequence of Draconibacterium sp. JN14CK-3.</title>
        <authorList>
            <person name="Dong C."/>
            <person name="Lai Q."/>
            <person name="Shao Z."/>
        </authorList>
    </citation>
    <scope>NUCLEOTIDE SEQUENCE [LARGE SCALE GENOMIC DNA]</scope>
    <source>
        <strain evidence="2 3">JN14CK-3</strain>
    </source>
</reference>
<dbReference type="SUPFAM" id="SSF53335">
    <property type="entry name" value="S-adenosyl-L-methionine-dependent methyltransferases"/>
    <property type="match status" value="1"/>
</dbReference>
<dbReference type="PANTHER" id="PTHR13369:SF3">
    <property type="entry name" value="METHYLTRANSFERASE DOMAIN-CONTAINING PROTEIN"/>
    <property type="match status" value="1"/>
</dbReference>
<name>A0A0D8JB35_9BACT</name>
<dbReference type="InterPro" id="IPR029063">
    <property type="entry name" value="SAM-dependent_MTases_sf"/>
</dbReference>
<dbReference type="Gene3D" id="3.40.50.150">
    <property type="entry name" value="Vaccinia Virus protein VP39"/>
    <property type="match status" value="1"/>
</dbReference>
<organism evidence="2 3">
    <name type="scientific">Draconibacterium sediminis</name>
    <dbReference type="NCBI Taxonomy" id="1544798"/>
    <lineage>
        <taxon>Bacteria</taxon>
        <taxon>Pseudomonadati</taxon>
        <taxon>Bacteroidota</taxon>
        <taxon>Bacteroidia</taxon>
        <taxon>Marinilabiliales</taxon>
        <taxon>Prolixibacteraceae</taxon>
        <taxon>Draconibacterium</taxon>
    </lineage>
</organism>
<evidence type="ECO:0000313" key="2">
    <source>
        <dbReference type="EMBL" id="KJF44132.1"/>
    </source>
</evidence>
<evidence type="ECO:0000259" key="1">
    <source>
        <dbReference type="Pfam" id="PF13679"/>
    </source>
</evidence>
<evidence type="ECO:0000313" key="3">
    <source>
        <dbReference type="Proteomes" id="UP000032544"/>
    </source>
</evidence>
<accession>A0A0D8JB35</accession>